<dbReference type="STRING" id="1381753.V2X2P5"/>
<dbReference type="PANTHER" id="PTHR13551:SF1">
    <property type="entry name" value="MEMBRANE PROTEIN BRI3"/>
    <property type="match status" value="1"/>
</dbReference>
<comment type="similarity">
    <text evidence="3">Belongs to the BRI3 family.</text>
</comment>
<proteinExistence type="inferred from homology"/>
<evidence type="ECO:0000256" key="6">
    <source>
        <dbReference type="ARBA" id="ARBA00022989"/>
    </source>
</evidence>
<dbReference type="OrthoDB" id="2564984at2759"/>
<evidence type="ECO:0000256" key="1">
    <source>
        <dbReference type="ARBA" id="ARBA00004155"/>
    </source>
</evidence>
<dbReference type="PANTHER" id="PTHR13551">
    <property type="entry name" value="BRAIN PROTEIN I3"/>
    <property type="match status" value="1"/>
</dbReference>
<evidence type="ECO:0000256" key="10">
    <source>
        <dbReference type="ARBA" id="ARBA00035449"/>
    </source>
</evidence>
<keyword evidence="6" id="KW-1133">Transmembrane helix</keyword>
<comment type="subcellular location">
    <subcellularLocation>
        <location evidence="2">Cytoplasm</location>
        <location evidence="2">Perinuclear region</location>
    </subcellularLocation>
    <subcellularLocation>
        <location evidence="1">Lysosome membrane</location>
        <topology evidence="1">Multi-pass membrane protein</topology>
    </subcellularLocation>
</comment>
<accession>V2X2P5</accession>
<name>V2X2P5_MONRO</name>
<comment type="subunit">
    <text evidence="11">Interacts with BRI3BP. Interacts with MGAT1 and IFITM3.</text>
</comment>
<evidence type="ECO:0000313" key="13">
    <source>
        <dbReference type="EMBL" id="ESK86710.1"/>
    </source>
</evidence>
<feature type="compositionally biased region" description="Polar residues" evidence="12">
    <location>
        <begin position="50"/>
        <end position="70"/>
    </location>
</feature>
<evidence type="ECO:0000313" key="14">
    <source>
        <dbReference type="Proteomes" id="UP000017559"/>
    </source>
</evidence>
<organism evidence="13 14">
    <name type="scientific">Moniliophthora roreri (strain MCA 2997)</name>
    <name type="common">Cocoa frosty pod rot fungus</name>
    <name type="synonym">Crinipellis roreri</name>
    <dbReference type="NCBI Taxonomy" id="1381753"/>
    <lineage>
        <taxon>Eukaryota</taxon>
        <taxon>Fungi</taxon>
        <taxon>Dikarya</taxon>
        <taxon>Basidiomycota</taxon>
        <taxon>Agaricomycotina</taxon>
        <taxon>Agaricomycetes</taxon>
        <taxon>Agaricomycetidae</taxon>
        <taxon>Agaricales</taxon>
        <taxon>Marasmiineae</taxon>
        <taxon>Marasmiaceae</taxon>
        <taxon>Moniliophthora</taxon>
    </lineage>
</organism>
<evidence type="ECO:0000256" key="8">
    <source>
        <dbReference type="ARBA" id="ARBA00023228"/>
    </source>
</evidence>
<dbReference type="GO" id="GO:0048471">
    <property type="term" value="C:perinuclear region of cytoplasm"/>
    <property type="evidence" value="ECO:0007669"/>
    <property type="project" value="UniProtKB-SubCell"/>
</dbReference>
<keyword evidence="4" id="KW-0963">Cytoplasm</keyword>
<evidence type="ECO:0000256" key="5">
    <source>
        <dbReference type="ARBA" id="ARBA00022692"/>
    </source>
</evidence>
<keyword evidence="5" id="KW-0812">Transmembrane</keyword>
<dbReference type="EMBL" id="AWSO01000901">
    <property type="protein sequence ID" value="ESK86710.1"/>
    <property type="molecule type" value="Genomic_DNA"/>
</dbReference>
<evidence type="ECO:0000256" key="4">
    <source>
        <dbReference type="ARBA" id="ARBA00022490"/>
    </source>
</evidence>
<evidence type="ECO:0000256" key="9">
    <source>
        <dbReference type="ARBA" id="ARBA00035284"/>
    </source>
</evidence>
<keyword evidence="14" id="KW-1185">Reference proteome</keyword>
<sequence>MSDPKQQPSSTQPSQDIGLPPPVYDAQPQSSHYPPQNSPPMMPQPRSQSTLQSYQQGGFSPQYAPQNASALMQPPPVQMQPTPKTPAQIGEEYRAALFAQCAQGIHEPKTSYGPCGIITAVLCFPCGLICLFTDTEQKCSRCGVKL</sequence>
<protein>
    <recommendedName>
        <fullName evidence="9">Membrane protein BRI3</fullName>
    </recommendedName>
    <alternativeName>
        <fullName evidence="10">Brain protein I3</fullName>
    </alternativeName>
</protein>
<feature type="region of interest" description="Disordered" evidence="12">
    <location>
        <begin position="1"/>
        <end position="87"/>
    </location>
</feature>
<reference evidence="13 14" key="1">
    <citation type="journal article" date="2014" name="BMC Genomics">
        <title>Genome and secretome analysis of the hemibiotrophic fungal pathogen, Moniliophthora roreri, which causes frosty pod rot disease of cacao: mechanisms of the biotrophic and necrotrophic phases.</title>
        <authorList>
            <person name="Meinhardt L.W."/>
            <person name="Costa G.G.L."/>
            <person name="Thomazella D.P.T."/>
            <person name="Teixeira P.J.P.L."/>
            <person name="Carazzolle M.F."/>
            <person name="Schuster S.C."/>
            <person name="Carlson J.E."/>
            <person name="Guiltinan M.J."/>
            <person name="Mieczkowski P."/>
            <person name="Farmer A."/>
            <person name="Ramaraj T."/>
            <person name="Crozier J."/>
            <person name="Davis R.E."/>
            <person name="Shao J."/>
            <person name="Melnick R.L."/>
            <person name="Pereira G.A.G."/>
            <person name="Bailey B.A."/>
        </authorList>
    </citation>
    <scope>NUCLEOTIDE SEQUENCE [LARGE SCALE GENOMIC DNA]</scope>
    <source>
        <strain evidence="13 14">MCA 2997</strain>
    </source>
</reference>
<dbReference type="KEGG" id="mrr:Moror_15223"/>
<dbReference type="HOGENOM" id="CLU_150172_0_0_1"/>
<evidence type="ECO:0000256" key="2">
    <source>
        <dbReference type="ARBA" id="ARBA00004556"/>
    </source>
</evidence>
<dbReference type="Proteomes" id="UP000017559">
    <property type="component" value="Unassembled WGS sequence"/>
</dbReference>
<feature type="compositionally biased region" description="Low complexity" evidence="12">
    <location>
        <begin position="1"/>
        <end position="15"/>
    </location>
</feature>
<dbReference type="InterPro" id="IPR019317">
    <property type="entry name" value="BRI3"/>
</dbReference>
<gene>
    <name evidence="13" type="ORF">Moror_15223</name>
</gene>
<evidence type="ECO:0000256" key="11">
    <source>
        <dbReference type="ARBA" id="ARBA00046593"/>
    </source>
</evidence>
<evidence type="ECO:0000256" key="7">
    <source>
        <dbReference type="ARBA" id="ARBA00023136"/>
    </source>
</evidence>
<keyword evidence="8" id="KW-0458">Lysosome</keyword>
<comment type="caution">
    <text evidence="13">The sequence shown here is derived from an EMBL/GenBank/DDBJ whole genome shotgun (WGS) entry which is preliminary data.</text>
</comment>
<evidence type="ECO:0000256" key="12">
    <source>
        <dbReference type="SAM" id="MobiDB-lite"/>
    </source>
</evidence>
<keyword evidence="7" id="KW-0472">Membrane</keyword>
<dbReference type="AlphaFoldDB" id="V2X2P5"/>
<evidence type="ECO:0000256" key="3">
    <source>
        <dbReference type="ARBA" id="ARBA00008090"/>
    </source>
</evidence>